<reference evidence="1" key="1">
    <citation type="journal article" date="2023" name="Int. J. Mol. Sci.">
        <title>Metagenomics Revealed a New Genus 'Candidatus Thiocaldithrix dubininis' gen. nov., sp. nov. and a New Species 'Candidatus Thiothrix putei' sp. nov. in the Family Thiotrichaceae, Some Members of Which Have Traits of Both Na+- and H+-Motive Energetics.</title>
        <authorList>
            <person name="Ravin N.V."/>
            <person name="Muntyan M.S."/>
            <person name="Smolyakov D.D."/>
            <person name="Rudenko T.S."/>
            <person name="Beletsky A.V."/>
            <person name="Mardanov A.V."/>
            <person name="Grabovich M.Y."/>
        </authorList>
    </citation>
    <scope>NUCLEOTIDE SEQUENCE</scope>
    <source>
        <strain evidence="1">GKL-01</strain>
    </source>
</reference>
<dbReference type="AlphaFoldDB" id="A0AA95H544"/>
<dbReference type="PANTHER" id="PTHR47473">
    <property type="entry name" value="BTA1P"/>
    <property type="match status" value="1"/>
</dbReference>
<dbReference type="EMBL" id="CP124755">
    <property type="protein sequence ID" value="WGZ89424.1"/>
    <property type="molecule type" value="Genomic_DNA"/>
</dbReference>
<evidence type="ECO:0000313" key="1">
    <source>
        <dbReference type="EMBL" id="WGZ89424.1"/>
    </source>
</evidence>
<gene>
    <name evidence="1" type="ORF">QJT80_07850</name>
</gene>
<organism evidence="1">
    <name type="scientific">Candidatus Thiocaldithrix dubininis</name>
    <dbReference type="NCBI Taxonomy" id="3080823"/>
    <lineage>
        <taxon>Bacteria</taxon>
        <taxon>Pseudomonadati</taxon>
        <taxon>Pseudomonadota</taxon>
        <taxon>Gammaproteobacteria</taxon>
        <taxon>Thiotrichales</taxon>
        <taxon>Thiotrichaceae</taxon>
        <taxon>Candidatus Thiocaldithrix</taxon>
    </lineage>
</organism>
<protein>
    <submittedName>
        <fullName evidence="1">DUF3419 family protein</fullName>
    </submittedName>
</protein>
<dbReference type="KEGG" id="tdu:QJT80_07850"/>
<reference evidence="1" key="2">
    <citation type="submission" date="2023-04" db="EMBL/GenBank/DDBJ databases">
        <authorList>
            <person name="Beletskiy A.V."/>
            <person name="Mardanov A.V."/>
            <person name="Ravin N.V."/>
        </authorList>
    </citation>
    <scope>NUCLEOTIDE SEQUENCE</scope>
    <source>
        <strain evidence="1">GKL-01</strain>
    </source>
</reference>
<accession>A0AA95H544</accession>
<dbReference type="PANTHER" id="PTHR47473:SF1">
    <property type="entry name" value="METHYLTRANSFERASE DOMAIN-CONTAINING PROTEIN"/>
    <property type="match status" value="1"/>
</dbReference>
<proteinExistence type="predicted"/>
<dbReference type="Proteomes" id="UP001300672">
    <property type="component" value="Chromosome"/>
</dbReference>
<dbReference type="SUPFAM" id="SSF53335">
    <property type="entry name" value="S-adenosyl-L-methionine-dependent methyltransferases"/>
    <property type="match status" value="1"/>
</dbReference>
<dbReference type="InterPro" id="IPR021829">
    <property type="entry name" value="DUF3419"/>
</dbReference>
<name>A0AA95H544_9GAMM</name>
<dbReference type="InterPro" id="IPR029063">
    <property type="entry name" value="SAM-dependent_MTases_sf"/>
</dbReference>
<sequence>MSLNANALKSAVQQNQTDALLSFQQRLFSLWFNSFIYNQIWEDPAVDLKALALNFESRLLTIASGGCNVLNYLVEQPAHITAIDLNPYHLALTRLKIAAFKHLPDHQYFYDFFGYADKKTNLEHYKNYVQPHLTPDLLDFWQGRNIWGRKRISMFQEGLYRHTRFGYFMRFLHWIARQTNYQPNKILTAHSLYEQQAIFKQHIKPFFDNRLVKLLGKLPISVFSLGIPPQQYQAMRTEGNLIQQYCERVERLACQFPIKDNYFAWQAFSHSYDHEKRQAIPAYLKAEHYNTIKQQLAKVDTQFGSIIDFLKQQPNHSYDRFIFLDAQDWMNDATLTSLWTELARVAKPNSRIIFRTAAAESPLSQALPPALQASFKYEAEQSLALFKQDRSAIYGGFHLYIKEN</sequence>
<dbReference type="Pfam" id="PF11899">
    <property type="entry name" value="DUF3419"/>
    <property type="match status" value="1"/>
</dbReference>